<proteinExistence type="predicted"/>
<dbReference type="AlphaFoldDB" id="A0A914EBN1"/>
<feature type="region of interest" description="Disordered" evidence="1">
    <location>
        <begin position="1"/>
        <end position="26"/>
    </location>
</feature>
<organism evidence="2 3">
    <name type="scientific">Acrobeloides nanus</name>
    <dbReference type="NCBI Taxonomy" id="290746"/>
    <lineage>
        <taxon>Eukaryota</taxon>
        <taxon>Metazoa</taxon>
        <taxon>Ecdysozoa</taxon>
        <taxon>Nematoda</taxon>
        <taxon>Chromadorea</taxon>
        <taxon>Rhabditida</taxon>
        <taxon>Tylenchina</taxon>
        <taxon>Cephalobomorpha</taxon>
        <taxon>Cephaloboidea</taxon>
        <taxon>Cephalobidae</taxon>
        <taxon>Acrobeloides</taxon>
    </lineage>
</organism>
<reference evidence="3" key="1">
    <citation type="submission" date="2022-11" db="UniProtKB">
        <authorList>
            <consortium name="WormBaseParasite"/>
        </authorList>
    </citation>
    <scope>IDENTIFICATION</scope>
</reference>
<name>A0A914EBN1_9BILA</name>
<feature type="compositionally biased region" description="Polar residues" evidence="1">
    <location>
        <begin position="16"/>
        <end position="26"/>
    </location>
</feature>
<sequence length="88" mass="10071">MHSELSDGEIVDSDSDVNGNPVQQQNGFMVEDLVPKLGSTYRRFINYMELSRTNNALESFNKVFQQSVDDSHSTLSQFMNRLVDEHTE</sequence>
<accession>A0A914EBN1</accession>
<evidence type="ECO:0000313" key="3">
    <source>
        <dbReference type="WBParaSite" id="ACRNAN_scaffold6894.g20947.t1"/>
    </source>
</evidence>
<keyword evidence="2" id="KW-1185">Reference proteome</keyword>
<evidence type="ECO:0000313" key="2">
    <source>
        <dbReference type="Proteomes" id="UP000887540"/>
    </source>
</evidence>
<protein>
    <submittedName>
        <fullName evidence="3">Uncharacterized protein</fullName>
    </submittedName>
</protein>
<dbReference type="WBParaSite" id="ACRNAN_scaffold6894.g20947.t1">
    <property type="protein sequence ID" value="ACRNAN_scaffold6894.g20947.t1"/>
    <property type="gene ID" value="ACRNAN_scaffold6894.g20947"/>
</dbReference>
<feature type="compositionally biased region" description="Acidic residues" evidence="1">
    <location>
        <begin position="1"/>
        <end position="15"/>
    </location>
</feature>
<dbReference type="Proteomes" id="UP000887540">
    <property type="component" value="Unplaced"/>
</dbReference>
<evidence type="ECO:0000256" key="1">
    <source>
        <dbReference type="SAM" id="MobiDB-lite"/>
    </source>
</evidence>